<evidence type="ECO:0000313" key="3">
    <source>
        <dbReference type="Proteomes" id="UP000030752"/>
    </source>
</evidence>
<dbReference type="InParanoid" id="W2RW78"/>
<dbReference type="PANTHER" id="PTHR35368:SF1">
    <property type="entry name" value="HYDROPEROXIDE REDUCTASE"/>
    <property type="match status" value="1"/>
</dbReference>
<dbReference type="eggNOG" id="ENOG502SIRU">
    <property type="taxonomic scope" value="Eukaryota"/>
</dbReference>
<dbReference type="EMBL" id="KB822720">
    <property type="protein sequence ID" value="ETN40575.1"/>
    <property type="molecule type" value="Genomic_DNA"/>
</dbReference>
<dbReference type="Proteomes" id="UP000030752">
    <property type="component" value="Unassembled WGS sequence"/>
</dbReference>
<organism evidence="2 3">
    <name type="scientific">Cyphellophora europaea (strain CBS 101466)</name>
    <name type="common">Phialophora europaea</name>
    <dbReference type="NCBI Taxonomy" id="1220924"/>
    <lineage>
        <taxon>Eukaryota</taxon>
        <taxon>Fungi</taxon>
        <taxon>Dikarya</taxon>
        <taxon>Ascomycota</taxon>
        <taxon>Pezizomycotina</taxon>
        <taxon>Eurotiomycetes</taxon>
        <taxon>Chaetothyriomycetidae</taxon>
        <taxon>Chaetothyriales</taxon>
        <taxon>Cyphellophoraceae</taxon>
        <taxon>Cyphellophora</taxon>
    </lineage>
</organism>
<dbReference type="InterPro" id="IPR015946">
    <property type="entry name" value="KH_dom-like_a/b"/>
</dbReference>
<protein>
    <recommendedName>
        <fullName evidence="4">OsmC-like protein</fullName>
    </recommendedName>
</protein>
<dbReference type="PANTHER" id="PTHR35368">
    <property type="entry name" value="HYDROPEROXIDE REDUCTASE"/>
    <property type="match status" value="1"/>
</dbReference>
<feature type="compositionally biased region" description="Basic and acidic residues" evidence="1">
    <location>
        <begin position="193"/>
        <end position="205"/>
    </location>
</feature>
<dbReference type="RefSeq" id="XP_008717418.1">
    <property type="nucleotide sequence ID" value="XM_008719196.1"/>
</dbReference>
<dbReference type="InterPro" id="IPR003718">
    <property type="entry name" value="OsmC/Ohr_fam"/>
</dbReference>
<dbReference type="GeneID" id="19972191"/>
<evidence type="ECO:0000256" key="1">
    <source>
        <dbReference type="SAM" id="MobiDB-lite"/>
    </source>
</evidence>
<dbReference type="SUPFAM" id="SSF82784">
    <property type="entry name" value="OsmC-like"/>
    <property type="match status" value="1"/>
</dbReference>
<dbReference type="HOGENOM" id="CLU_100936_0_0_1"/>
<gene>
    <name evidence="2" type="ORF">HMPREF1541_04852</name>
</gene>
<feature type="region of interest" description="Disordered" evidence="1">
    <location>
        <begin position="190"/>
        <end position="225"/>
    </location>
</feature>
<dbReference type="AlphaFoldDB" id="W2RW78"/>
<dbReference type="InterPro" id="IPR052924">
    <property type="entry name" value="OsmC/Ohr_hydroprdx_reductase"/>
</dbReference>
<name>W2RW78_CYPE1</name>
<dbReference type="Pfam" id="PF02566">
    <property type="entry name" value="OsmC"/>
    <property type="match status" value="1"/>
</dbReference>
<dbReference type="InterPro" id="IPR036102">
    <property type="entry name" value="OsmC/Ohrsf"/>
</dbReference>
<sequence length="225" mass="23457">MSTPAEIAAESLRSKQKPLKDQYRSDPSSAFITLNSSGDLDPTSTSLTCNLASAGAAQKKVAGLHKLAGGEGFDASGELCSGDMLLESLVACYGVTVRAVATAMGIAIQGGTVIVEGDLDFRGTMGIKGEDGAQVPVGFQAIRLKVRLEVGSEDKDKVQKLIELSERYCVVLQTLKKGVDVEVKLGHIGKPVPDARSDSQAHEDGNGQGEGMAPAVGNEDVLKLN</sequence>
<keyword evidence="3" id="KW-1185">Reference proteome</keyword>
<proteinExistence type="predicted"/>
<feature type="region of interest" description="Disordered" evidence="1">
    <location>
        <begin position="1"/>
        <end position="25"/>
    </location>
</feature>
<evidence type="ECO:0008006" key="4">
    <source>
        <dbReference type="Google" id="ProtNLM"/>
    </source>
</evidence>
<dbReference type="OrthoDB" id="4139202at2759"/>
<dbReference type="Gene3D" id="3.30.300.20">
    <property type="match status" value="1"/>
</dbReference>
<evidence type="ECO:0000313" key="2">
    <source>
        <dbReference type="EMBL" id="ETN40575.1"/>
    </source>
</evidence>
<dbReference type="VEuPathDB" id="FungiDB:HMPREF1541_04852"/>
<reference evidence="2 3" key="1">
    <citation type="submission" date="2013-03" db="EMBL/GenBank/DDBJ databases">
        <title>The Genome Sequence of Phialophora europaea CBS 101466.</title>
        <authorList>
            <consortium name="The Broad Institute Genomics Platform"/>
            <person name="Cuomo C."/>
            <person name="de Hoog S."/>
            <person name="Gorbushina A."/>
            <person name="Walker B."/>
            <person name="Young S.K."/>
            <person name="Zeng Q."/>
            <person name="Gargeya S."/>
            <person name="Fitzgerald M."/>
            <person name="Haas B."/>
            <person name="Abouelleil A."/>
            <person name="Allen A.W."/>
            <person name="Alvarado L."/>
            <person name="Arachchi H.M."/>
            <person name="Berlin A.M."/>
            <person name="Chapman S.B."/>
            <person name="Gainer-Dewar J."/>
            <person name="Goldberg J."/>
            <person name="Griggs A."/>
            <person name="Gujja S."/>
            <person name="Hansen M."/>
            <person name="Howarth C."/>
            <person name="Imamovic A."/>
            <person name="Ireland A."/>
            <person name="Larimer J."/>
            <person name="McCowan C."/>
            <person name="Murphy C."/>
            <person name="Pearson M."/>
            <person name="Poon T.W."/>
            <person name="Priest M."/>
            <person name="Roberts A."/>
            <person name="Saif S."/>
            <person name="Shea T."/>
            <person name="Sisk P."/>
            <person name="Sykes S."/>
            <person name="Wortman J."/>
            <person name="Nusbaum C."/>
            <person name="Birren B."/>
        </authorList>
    </citation>
    <scope>NUCLEOTIDE SEQUENCE [LARGE SCALE GENOMIC DNA]</scope>
    <source>
        <strain evidence="2 3">CBS 101466</strain>
    </source>
</reference>
<accession>W2RW78</accession>